<keyword evidence="5" id="KW-0687">Ribonucleoprotein</keyword>
<dbReference type="AlphaFoldDB" id="A0AAV6Y3J3"/>
<dbReference type="Gene3D" id="1.20.1280.50">
    <property type="match status" value="1"/>
</dbReference>
<feature type="domain" description="Sm" evidence="7">
    <location>
        <begin position="2"/>
        <end position="74"/>
    </location>
</feature>
<dbReference type="SMART" id="SM00651">
    <property type="entry name" value="Sm"/>
    <property type="match status" value="1"/>
</dbReference>
<protein>
    <recommendedName>
        <fullName evidence="7">Sm domain-containing protein</fullName>
    </recommendedName>
</protein>
<dbReference type="InterPro" id="IPR034102">
    <property type="entry name" value="Sm_D1"/>
</dbReference>
<dbReference type="InterPro" id="IPR045283">
    <property type="entry name" value="AT3G44326-like"/>
</dbReference>
<dbReference type="GO" id="GO:0003723">
    <property type="term" value="F:RNA binding"/>
    <property type="evidence" value="ECO:0007669"/>
    <property type="project" value="InterPro"/>
</dbReference>
<dbReference type="GO" id="GO:0016607">
    <property type="term" value="C:nuclear speck"/>
    <property type="evidence" value="ECO:0007669"/>
    <property type="project" value="UniProtKB-ARBA"/>
</dbReference>
<dbReference type="InterPro" id="IPR001163">
    <property type="entry name" value="Sm_dom_euk/arc"/>
</dbReference>
<comment type="subcellular location">
    <subcellularLocation>
        <location evidence="1">Nucleus</location>
    </subcellularLocation>
</comment>
<evidence type="ECO:0000259" key="7">
    <source>
        <dbReference type="PROSITE" id="PS52002"/>
    </source>
</evidence>
<dbReference type="Gene3D" id="2.30.30.100">
    <property type="match status" value="1"/>
</dbReference>
<dbReference type="GO" id="GO:0035194">
    <property type="term" value="P:regulatory ncRNA-mediated post-transcriptional gene silencing"/>
    <property type="evidence" value="ECO:0007669"/>
    <property type="project" value="UniProtKB-ARBA"/>
</dbReference>
<evidence type="ECO:0000313" key="8">
    <source>
        <dbReference type="EMBL" id="KAG8389364.1"/>
    </source>
</evidence>
<evidence type="ECO:0000256" key="5">
    <source>
        <dbReference type="ARBA" id="ARBA00023274"/>
    </source>
</evidence>
<dbReference type="FunFam" id="2.30.30.100:FF:000008">
    <property type="entry name" value="Small nuclear ribonucleoprotein Sm D1"/>
    <property type="match status" value="1"/>
</dbReference>
<organism evidence="8 9">
    <name type="scientific">Buddleja alternifolia</name>
    <dbReference type="NCBI Taxonomy" id="168488"/>
    <lineage>
        <taxon>Eukaryota</taxon>
        <taxon>Viridiplantae</taxon>
        <taxon>Streptophyta</taxon>
        <taxon>Embryophyta</taxon>
        <taxon>Tracheophyta</taxon>
        <taxon>Spermatophyta</taxon>
        <taxon>Magnoliopsida</taxon>
        <taxon>eudicotyledons</taxon>
        <taxon>Gunneridae</taxon>
        <taxon>Pentapetalae</taxon>
        <taxon>asterids</taxon>
        <taxon>lamiids</taxon>
        <taxon>Lamiales</taxon>
        <taxon>Scrophulariaceae</taxon>
        <taxon>Buddlejeae</taxon>
        <taxon>Buddleja</taxon>
    </lineage>
</organism>
<dbReference type="SUPFAM" id="SSF50182">
    <property type="entry name" value="Sm-like ribonucleoproteins"/>
    <property type="match status" value="1"/>
</dbReference>
<keyword evidence="3" id="KW-0677">Repeat</keyword>
<dbReference type="InterPro" id="IPR047575">
    <property type="entry name" value="Sm"/>
</dbReference>
<evidence type="ECO:0000256" key="3">
    <source>
        <dbReference type="ARBA" id="ARBA00022737"/>
    </source>
</evidence>
<dbReference type="PANTHER" id="PTHR33736">
    <property type="entry name" value="F-BOX PROTEIN-RELATED"/>
    <property type="match status" value="1"/>
</dbReference>
<comment type="similarity">
    <text evidence="2">Belongs to the snRNP core protein family.</text>
</comment>
<evidence type="ECO:0000256" key="4">
    <source>
        <dbReference type="ARBA" id="ARBA00023242"/>
    </source>
</evidence>
<evidence type="ECO:0000256" key="1">
    <source>
        <dbReference type="ARBA" id="ARBA00004123"/>
    </source>
</evidence>
<accession>A0AAV6Y3J3</accession>
<keyword evidence="4" id="KW-0539">Nucleus</keyword>
<dbReference type="CDD" id="cd01724">
    <property type="entry name" value="Sm_D1"/>
    <property type="match status" value="1"/>
</dbReference>
<proteinExistence type="inferred from homology"/>
<dbReference type="GO" id="GO:1990904">
    <property type="term" value="C:ribonucleoprotein complex"/>
    <property type="evidence" value="ECO:0007669"/>
    <property type="project" value="UniProtKB-KW"/>
</dbReference>
<evidence type="ECO:0000256" key="2">
    <source>
        <dbReference type="ARBA" id="ARBA00008146"/>
    </source>
</evidence>
<dbReference type="Pfam" id="PF01423">
    <property type="entry name" value="LSM"/>
    <property type="match status" value="1"/>
</dbReference>
<dbReference type="InterPro" id="IPR036047">
    <property type="entry name" value="F-box-like_dom_sf"/>
</dbReference>
<dbReference type="EMBL" id="WHWC01000002">
    <property type="protein sequence ID" value="KAG8389364.1"/>
    <property type="molecule type" value="Genomic_DNA"/>
</dbReference>
<dbReference type="GO" id="GO:0000387">
    <property type="term" value="P:spliceosomal snRNP assembly"/>
    <property type="evidence" value="ECO:0007669"/>
    <property type="project" value="InterPro"/>
</dbReference>
<dbReference type="SUPFAM" id="SSF81383">
    <property type="entry name" value="F-box domain"/>
    <property type="match status" value="1"/>
</dbReference>
<dbReference type="InterPro" id="IPR010920">
    <property type="entry name" value="LSM_dom_sf"/>
</dbReference>
<keyword evidence="9" id="KW-1185">Reference proteome</keyword>
<evidence type="ECO:0000256" key="6">
    <source>
        <dbReference type="ARBA" id="ARBA00054531"/>
    </source>
</evidence>
<sequence>MKLVRFLMKLNNETVSIELKNGTVVHGTIIGVDISMNTHLKTVKLTLKGKNPVTMDHLSVRGNNIRYYILPDSLNLETLLVEETPRVKPKKPIADVIRILTMSVSSVESMASLSSDLFYDILKRLDGATLASAACACAAFSSISKEEKLWENVCCSMWPSANRDDVKTLISSLGGFKKFYADCFPLIVNKEVPEFHYNDYDEYPQEWTEAEYYGDEDEVESISPSDFVSIVDIRYKDKSICSKVLWGIPNANNGFNGWFCNCPFRLDLLVQGDEITLSPSDGLSLIQSMERERKDGKLWQELRDGIRLSWILVNRKIKKAANLSSWSPIGGQRHWPTDNDFLIRFGSVLTAKDILPCQVVECILVMKFRVTRSEGEGANTTLKLTELSMQLGDMEGSHVNGRNSLLVLKEALSCPRSKNYSEVLESCQLYSKVQNELKEEKMRYENRLDRLWILGSIAACVTFCLYCL</sequence>
<dbReference type="PROSITE" id="PS52002">
    <property type="entry name" value="SM"/>
    <property type="match status" value="1"/>
</dbReference>
<comment type="function">
    <text evidence="6">Involved in splicing regulation. Facilitates post-transcriptional gene silencing (PTGS) by limiting the degradation of transgene aberrant RNAs by the RNA quality control (RQC) machinery, thus favoring their entry into cytoplasmic siRNA bodies where they can trigger PTGS. Does not participate in the production of small RNAs.</text>
</comment>
<evidence type="ECO:0000313" key="9">
    <source>
        <dbReference type="Proteomes" id="UP000826271"/>
    </source>
</evidence>
<dbReference type="PANTHER" id="PTHR33736:SF12">
    <property type="entry name" value="F-BOX DOMAIN-CONTAINING PROTEIN"/>
    <property type="match status" value="1"/>
</dbReference>
<gene>
    <name evidence="8" type="ORF">BUALT_Bualt02G0221600</name>
</gene>
<name>A0AAV6Y3J3_9LAMI</name>
<reference evidence="8" key="1">
    <citation type="submission" date="2019-10" db="EMBL/GenBank/DDBJ databases">
        <authorList>
            <person name="Zhang R."/>
            <person name="Pan Y."/>
            <person name="Wang J."/>
            <person name="Ma R."/>
            <person name="Yu S."/>
        </authorList>
    </citation>
    <scope>NUCLEOTIDE SEQUENCE</scope>
    <source>
        <strain evidence="8">LA-IB0</strain>
        <tissue evidence="8">Leaf</tissue>
    </source>
</reference>
<dbReference type="Proteomes" id="UP000826271">
    <property type="component" value="Unassembled WGS sequence"/>
</dbReference>
<comment type="caution">
    <text evidence="8">The sequence shown here is derived from an EMBL/GenBank/DDBJ whole genome shotgun (WGS) entry which is preliminary data.</text>
</comment>
<dbReference type="GO" id="GO:0005730">
    <property type="term" value="C:nucleolus"/>
    <property type="evidence" value="ECO:0007669"/>
    <property type="project" value="UniProtKB-ARBA"/>
</dbReference>